<feature type="compositionally biased region" description="Polar residues" evidence="1">
    <location>
        <begin position="218"/>
        <end position="229"/>
    </location>
</feature>
<feature type="compositionally biased region" description="Low complexity" evidence="1">
    <location>
        <begin position="298"/>
        <end position="309"/>
    </location>
</feature>
<feature type="compositionally biased region" description="Polar residues" evidence="1">
    <location>
        <begin position="181"/>
        <end position="197"/>
    </location>
</feature>
<organism evidence="2 3">
    <name type="scientific">Rhizoctonia solani</name>
    <dbReference type="NCBI Taxonomy" id="456999"/>
    <lineage>
        <taxon>Eukaryota</taxon>
        <taxon>Fungi</taxon>
        <taxon>Dikarya</taxon>
        <taxon>Basidiomycota</taxon>
        <taxon>Agaricomycotina</taxon>
        <taxon>Agaricomycetes</taxon>
        <taxon>Cantharellales</taxon>
        <taxon>Ceratobasidiaceae</taxon>
        <taxon>Rhizoctonia</taxon>
    </lineage>
</organism>
<sequence length="309" mass="33208">MAPNYFINAKLGNHEQGVFSPSIVKQHIFFRKYSRQPNHSLFFSINVQVSVSLWEIPGDAISAASDWGFILSHGLCRLSSPSRNGNSPSPSPLRTNGQPKVILTSETSDSATTPASPGSLHRQSSIGTSMEDFPRKASLPDAQRQLFADQLSQSKENGGSVPEDMQTPRAGGSPPREAPEHTSTPKANGLKSSPSSDLKNKPQPPQPLLDSPVIRKQPSASSLTAPQQTSRSRRGSAASVSSDVPQMATFNPPINPPLVESPTSEKQPLYASPRSSIDGPRSPHAPLENRKRARQDGVQSVEAQAVQVE</sequence>
<gene>
    <name evidence="2" type="ORF">RHS01_06614</name>
</gene>
<feature type="region of interest" description="Disordered" evidence="1">
    <location>
        <begin position="106"/>
        <end position="126"/>
    </location>
</feature>
<name>A0A8H7M0K3_9AGAM</name>
<reference evidence="2" key="1">
    <citation type="submission" date="2020-09" db="EMBL/GenBank/DDBJ databases">
        <title>Comparative genome analyses of four rice-infecting Rhizoctonia solani isolates reveal extensive enrichment of homogalacturonan modification genes.</title>
        <authorList>
            <person name="Lee D.-Y."/>
            <person name="Jeon J."/>
            <person name="Kim K.-T."/>
            <person name="Cheong K."/>
            <person name="Song H."/>
            <person name="Choi G."/>
            <person name="Ko J."/>
            <person name="Opiyo S.O."/>
            <person name="Zuo S."/>
            <person name="Madhav S."/>
            <person name="Lee Y.-H."/>
            <person name="Wang G.-L."/>
        </authorList>
    </citation>
    <scope>NUCLEOTIDE SEQUENCE</scope>
    <source>
        <strain evidence="2">AG1-IA B2</strain>
    </source>
</reference>
<dbReference type="EMBL" id="JACYCF010000012">
    <property type="protein sequence ID" value="KAF8753884.1"/>
    <property type="molecule type" value="Genomic_DNA"/>
</dbReference>
<dbReference type="AlphaFoldDB" id="A0A8H7M0K3"/>
<accession>A0A8H7M0K3</accession>
<dbReference type="Proteomes" id="UP000614334">
    <property type="component" value="Unassembled WGS sequence"/>
</dbReference>
<evidence type="ECO:0000313" key="3">
    <source>
        <dbReference type="Proteomes" id="UP000614334"/>
    </source>
</evidence>
<comment type="caution">
    <text evidence="2">The sequence shown here is derived from an EMBL/GenBank/DDBJ whole genome shotgun (WGS) entry which is preliminary data.</text>
</comment>
<proteinExistence type="predicted"/>
<feature type="region of interest" description="Disordered" evidence="1">
    <location>
        <begin position="153"/>
        <end position="309"/>
    </location>
</feature>
<evidence type="ECO:0000256" key="1">
    <source>
        <dbReference type="SAM" id="MobiDB-lite"/>
    </source>
</evidence>
<protein>
    <submittedName>
        <fullName evidence="2">Uncharacterized protein</fullName>
    </submittedName>
</protein>
<evidence type="ECO:0000313" key="2">
    <source>
        <dbReference type="EMBL" id="KAF8753884.1"/>
    </source>
</evidence>